<protein>
    <submittedName>
        <fullName evidence="3">RNA-directed DNA polymerase, eukaryota</fullName>
    </submittedName>
</protein>
<comment type="caution">
    <text evidence="3">The sequence shown here is derived from an EMBL/GenBank/DDBJ whole genome shotgun (WGS) entry which is preliminary data.</text>
</comment>
<feature type="region of interest" description="Disordered" evidence="1">
    <location>
        <begin position="287"/>
        <end position="357"/>
    </location>
</feature>
<dbReference type="Pfam" id="PF14529">
    <property type="entry name" value="Exo_endo_phos_2"/>
    <property type="match status" value="1"/>
</dbReference>
<reference evidence="3" key="2">
    <citation type="submission" date="2022-01" db="EMBL/GenBank/DDBJ databases">
        <authorList>
            <person name="Yamashiro T."/>
            <person name="Shiraishi A."/>
            <person name="Satake H."/>
            <person name="Nakayama K."/>
        </authorList>
    </citation>
    <scope>NUCLEOTIDE SEQUENCE</scope>
</reference>
<accession>A0ABQ5AG92</accession>
<dbReference type="Proteomes" id="UP001151760">
    <property type="component" value="Unassembled WGS sequence"/>
</dbReference>
<dbReference type="EMBL" id="BQNB010012242">
    <property type="protein sequence ID" value="GJT01054.1"/>
    <property type="molecule type" value="Genomic_DNA"/>
</dbReference>
<feature type="compositionally biased region" description="Polar residues" evidence="1">
    <location>
        <begin position="374"/>
        <end position="385"/>
    </location>
</feature>
<dbReference type="CDD" id="cd01650">
    <property type="entry name" value="RT_nLTR_like"/>
    <property type="match status" value="1"/>
</dbReference>
<sequence>MNLIHRRFPRLSLLLTSQTLYHPKKLETMFFTSTFGTVVANLDRLVENLCTIWIGRFHLYANRVRFERPPQNWSSKANHDQPPKPKARSHTGAPVGSTNTFASVLKEGLTSESVLVLDDSCIEEKDLSLSLMGKIKEVPAIPNLPTLIAKEGFQNVKLNYLGGMWVLFTFEAKTTYDKFQAHTGVRSWFSTIKQADTSFVNDERIVWISVEGLPIRAWSPTSFKKIASCWGELVDWEDTDQVSWSCKHLCLKTRMSIIINDRRKVILQGNAFWIRVKELDAWVPDFDEESEDETTSVEDEPNAINDQNNHEPNDDEDRVSESSFVQETDCENNAHEKDINSSNGNPGKEQSAENVPISDDPFQIYGLLDKQKRNSTSAHKSTDNSGPKFPPGFTPSPSVDCFNEVNLQDAGGRAQLLSDKIRIIKKKNVRSSVQNSSSVSCNRKTGGSILELMDELVACGQAMGYSLGNKAKRRWINELCHKHRINFVSLQETKAEDIDLFSIKEVWGNYSFQHVVGSSVGFSGGIACIWDPNRFILDHVSKSDYFVALMGLESRLSTKLLIISIYAPQELSEKRDLWEYLCILITRWDGETIIMGDFNEVRSEKERFGSNFNQHGANAFNHFIASNSLIDPPMDGYAFTWSHKSASKMSKLDRFLFSEGLLETFPHLSAMCLDKHLSDHRPILLRETSLDYGPSPFRFFHSWFSIEGFDSFVENAWKSLEWGRMKSHDKKSKILKNLIDLDKLIDQGKSSKEVLSNRTILLNDLQEINNQCASELAQKSKVRWSIEGDENSKYFHGVINKRRSQLAIRGILVDGDWISDPAVVKREFFKHFQNQFSPSQSSRVQFDFAFPTRLTSEPGSQMLWIHSYWAFMIQCFLHAVKTFFLDGLFPRGCNSSFIALIPKILDAKLVKDFRPISLIGSIYKIITKILANRLCLVLPHLISDVQSAFVSDRQILDGPFIINDIISWCKQNRFKGMLFKVDFAKAFDSVKWDPIWCKWIKGCLNNARGSVLVNGSPTSEFQFFKGLKQGDPLSPFLFILVMETLHLSFMRICNAGLYKGISISNSLVISHLFYADDVVFLGEWNDRNVRSLLNVLKCFYLASGLKININKSKIMGMGVPSGNVDLAANLVGCSILHTPFNYLGVKVGSNMNRICEWDDIISKVSSRLSKWKLKTLSIGGRLTLLKSVLSSIPLYHMSIYKAPLGVLNKLEVIRRNFFNGHDGSIRKATWFNWDKALASKKNGGLGVQFFAQNRALLFKWVWRFYTDKSSLWSSFIKAMHGSHGAIGDSSQFHNRSTWRDILNACQSLKAQAFKDQYGRLFALEDSKLISVASKLGHPSLFYSFRRQPRGGVEQESFNLLSSKVQSVILPRTEDRWSWSLDGAGMFSVKSTRVFIDDRILPVSTVPASM</sequence>
<feature type="region of interest" description="Disordered" evidence="1">
    <location>
        <begin position="372"/>
        <end position="397"/>
    </location>
</feature>
<evidence type="ECO:0000313" key="4">
    <source>
        <dbReference type="Proteomes" id="UP001151760"/>
    </source>
</evidence>
<feature type="compositionally biased region" description="Acidic residues" evidence="1">
    <location>
        <begin position="287"/>
        <end position="301"/>
    </location>
</feature>
<keyword evidence="3" id="KW-0695">RNA-directed DNA polymerase</keyword>
<dbReference type="SUPFAM" id="SSF56672">
    <property type="entry name" value="DNA/RNA polymerases"/>
    <property type="match status" value="1"/>
</dbReference>
<evidence type="ECO:0000313" key="3">
    <source>
        <dbReference type="EMBL" id="GJT01054.1"/>
    </source>
</evidence>
<dbReference type="InterPro" id="IPR005135">
    <property type="entry name" value="Endo/exonuclease/phosphatase"/>
</dbReference>
<dbReference type="GO" id="GO:0003964">
    <property type="term" value="F:RNA-directed DNA polymerase activity"/>
    <property type="evidence" value="ECO:0007669"/>
    <property type="project" value="UniProtKB-KW"/>
</dbReference>
<reference evidence="3" key="1">
    <citation type="journal article" date="2022" name="Int. J. Mol. Sci.">
        <title>Draft Genome of Tanacetum Coccineum: Genomic Comparison of Closely Related Tanacetum-Family Plants.</title>
        <authorList>
            <person name="Yamashiro T."/>
            <person name="Shiraishi A."/>
            <person name="Nakayama K."/>
            <person name="Satake H."/>
        </authorList>
    </citation>
    <scope>NUCLEOTIDE SEQUENCE</scope>
</reference>
<dbReference type="PANTHER" id="PTHR33116">
    <property type="entry name" value="REVERSE TRANSCRIPTASE ZINC-BINDING DOMAIN-CONTAINING PROTEIN-RELATED-RELATED"/>
    <property type="match status" value="1"/>
</dbReference>
<dbReference type="SUPFAM" id="SSF56219">
    <property type="entry name" value="DNase I-like"/>
    <property type="match status" value="1"/>
</dbReference>
<keyword evidence="4" id="KW-1185">Reference proteome</keyword>
<proteinExistence type="predicted"/>
<gene>
    <name evidence="3" type="ORF">Tco_0822223</name>
</gene>
<dbReference type="InterPro" id="IPR036691">
    <property type="entry name" value="Endo/exonu/phosph_ase_sf"/>
</dbReference>
<feature type="region of interest" description="Disordered" evidence="1">
    <location>
        <begin position="70"/>
        <end position="95"/>
    </location>
</feature>
<dbReference type="Pfam" id="PF00078">
    <property type="entry name" value="RVT_1"/>
    <property type="match status" value="1"/>
</dbReference>
<keyword evidence="3" id="KW-0548">Nucleotidyltransferase</keyword>
<dbReference type="InterPro" id="IPR000477">
    <property type="entry name" value="RT_dom"/>
</dbReference>
<dbReference type="PROSITE" id="PS50878">
    <property type="entry name" value="RT_POL"/>
    <property type="match status" value="1"/>
</dbReference>
<evidence type="ECO:0000256" key="1">
    <source>
        <dbReference type="SAM" id="MobiDB-lite"/>
    </source>
</evidence>
<name>A0ABQ5AG92_9ASTR</name>
<evidence type="ECO:0000259" key="2">
    <source>
        <dbReference type="PROSITE" id="PS50878"/>
    </source>
</evidence>
<organism evidence="3 4">
    <name type="scientific">Tanacetum coccineum</name>
    <dbReference type="NCBI Taxonomy" id="301880"/>
    <lineage>
        <taxon>Eukaryota</taxon>
        <taxon>Viridiplantae</taxon>
        <taxon>Streptophyta</taxon>
        <taxon>Embryophyta</taxon>
        <taxon>Tracheophyta</taxon>
        <taxon>Spermatophyta</taxon>
        <taxon>Magnoliopsida</taxon>
        <taxon>eudicotyledons</taxon>
        <taxon>Gunneridae</taxon>
        <taxon>Pentapetalae</taxon>
        <taxon>asterids</taxon>
        <taxon>campanulids</taxon>
        <taxon>Asterales</taxon>
        <taxon>Asteraceae</taxon>
        <taxon>Asteroideae</taxon>
        <taxon>Anthemideae</taxon>
        <taxon>Anthemidinae</taxon>
        <taxon>Tanacetum</taxon>
    </lineage>
</organism>
<feature type="domain" description="Reverse transcriptase" evidence="2">
    <location>
        <begin position="882"/>
        <end position="1147"/>
    </location>
</feature>
<dbReference type="Gene3D" id="3.60.10.10">
    <property type="entry name" value="Endonuclease/exonuclease/phosphatase"/>
    <property type="match status" value="1"/>
</dbReference>
<keyword evidence="3" id="KW-0808">Transferase</keyword>
<dbReference type="InterPro" id="IPR043502">
    <property type="entry name" value="DNA/RNA_pol_sf"/>
</dbReference>
<dbReference type="PANTHER" id="PTHR33116:SF81">
    <property type="entry name" value="RNA-DIRECTED DNA POLYMERASE"/>
    <property type="match status" value="1"/>
</dbReference>